<name>A0A6L2P9R1_TANCI</name>
<dbReference type="EMBL" id="BKCJ010010864">
    <property type="protein sequence ID" value="GEU93484.1"/>
    <property type="molecule type" value="Genomic_DNA"/>
</dbReference>
<accession>A0A6L2P9R1</accession>
<dbReference type="AlphaFoldDB" id="A0A6L2P9R1"/>
<protein>
    <submittedName>
        <fullName evidence="2">Uncharacterized protein</fullName>
    </submittedName>
</protein>
<sequence>MVDLRCSGCEPGTDTERGSSGRCKVSKQLMVVKKTSVPEMGSSGSMDVIMPGSSWLSLLLRRLWIVLIILIFGFDQGIGAIDDVDGTERGYPGRYLAKERKPIYVAYGNDDGDLLNHISDEDYCLVDRVLVDTLKGDRELMPLRRFFKGDEKEHTEDGDKQKDIEEMTVQTNVSRGKIVILMLSAALHSAQKEGSVNARPSTFYDQRPMRFHIRLGYELGKCGVHTYELEHDRKSEGQGEAPIAGVSLPDQRAGVEGAAPCPKT</sequence>
<comment type="caution">
    <text evidence="2">The sequence shown here is derived from an EMBL/GenBank/DDBJ whole genome shotgun (WGS) entry which is preliminary data.</text>
</comment>
<evidence type="ECO:0000313" key="2">
    <source>
        <dbReference type="EMBL" id="GEU93484.1"/>
    </source>
</evidence>
<reference evidence="2" key="1">
    <citation type="journal article" date="2019" name="Sci. Rep.">
        <title>Draft genome of Tanacetum cinerariifolium, the natural source of mosquito coil.</title>
        <authorList>
            <person name="Yamashiro T."/>
            <person name="Shiraishi A."/>
            <person name="Satake H."/>
            <person name="Nakayama K."/>
        </authorList>
    </citation>
    <scope>NUCLEOTIDE SEQUENCE</scope>
</reference>
<feature type="region of interest" description="Disordered" evidence="1">
    <location>
        <begin position="233"/>
        <end position="264"/>
    </location>
</feature>
<organism evidence="2">
    <name type="scientific">Tanacetum cinerariifolium</name>
    <name type="common">Dalmatian daisy</name>
    <name type="synonym">Chrysanthemum cinerariifolium</name>
    <dbReference type="NCBI Taxonomy" id="118510"/>
    <lineage>
        <taxon>Eukaryota</taxon>
        <taxon>Viridiplantae</taxon>
        <taxon>Streptophyta</taxon>
        <taxon>Embryophyta</taxon>
        <taxon>Tracheophyta</taxon>
        <taxon>Spermatophyta</taxon>
        <taxon>Magnoliopsida</taxon>
        <taxon>eudicotyledons</taxon>
        <taxon>Gunneridae</taxon>
        <taxon>Pentapetalae</taxon>
        <taxon>asterids</taxon>
        <taxon>campanulids</taxon>
        <taxon>Asterales</taxon>
        <taxon>Asteraceae</taxon>
        <taxon>Asteroideae</taxon>
        <taxon>Anthemideae</taxon>
        <taxon>Anthemidinae</taxon>
        <taxon>Tanacetum</taxon>
    </lineage>
</organism>
<proteinExistence type="predicted"/>
<gene>
    <name evidence="2" type="ORF">Tci_065462</name>
</gene>
<evidence type="ECO:0000256" key="1">
    <source>
        <dbReference type="SAM" id="MobiDB-lite"/>
    </source>
</evidence>